<feature type="domain" description="tRNA/rRNA methyltransferase SpoU type" evidence="3">
    <location>
        <begin position="19"/>
        <end position="162"/>
    </location>
</feature>
<keyword evidence="5" id="KW-1185">Reference proteome</keyword>
<dbReference type="Pfam" id="PF00588">
    <property type="entry name" value="SpoU_methylase"/>
    <property type="match status" value="1"/>
</dbReference>
<evidence type="ECO:0000313" key="4">
    <source>
        <dbReference type="EMBL" id="SHI32227.1"/>
    </source>
</evidence>
<reference evidence="5" key="1">
    <citation type="submission" date="2016-11" db="EMBL/GenBank/DDBJ databases">
        <authorList>
            <person name="Varghese N."/>
            <person name="Submissions S."/>
        </authorList>
    </citation>
    <scope>NUCLEOTIDE SEQUENCE [LARGE SCALE GENOMIC DNA]</scope>
    <source>
        <strain evidence="5">DSM 22623</strain>
    </source>
</reference>
<protein>
    <submittedName>
        <fullName evidence="4">SpoU rRNA Methylase family protein</fullName>
    </submittedName>
</protein>
<dbReference type="RefSeq" id="WP_073312539.1">
    <property type="nucleotide sequence ID" value="NZ_FQYP01000001.1"/>
</dbReference>
<gene>
    <name evidence="4" type="ORF">SAMN04488508_101130</name>
</gene>
<dbReference type="GO" id="GO:0032259">
    <property type="term" value="P:methylation"/>
    <property type="evidence" value="ECO:0007669"/>
    <property type="project" value="UniProtKB-KW"/>
</dbReference>
<dbReference type="STRING" id="570521.SAMN04488508_101130"/>
<dbReference type="OrthoDB" id="9795352at2"/>
<organism evidence="4 5">
    <name type="scientific">Aquimarina spongiae</name>
    <dbReference type="NCBI Taxonomy" id="570521"/>
    <lineage>
        <taxon>Bacteria</taxon>
        <taxon>Pseudomonadati</taxon>
        <taxon>Bacteroidota</taxon>
        <taxon>Flavobacteriia</taxon>
        <taxon>Flavobacteriales</taxon>
        <taxon>Flavobacteriaceae</taxon>
        <taxon>Aquimarina</taxon>
    </lineage>
</organism>
<dbReference type="GO" id="GO:0008173">
    <property type="term" value="F:RNA methyltransferase activity"/>
    <property type="evidence" value="ECO:0007669"/>
    <property type="project" value="InterPro"/>
</dbReference>
<dbReference type="PANTHER" id="PTHR43191">
    <property type="entry name" value="RRNA METHYLTRANSFERASE 3"/>
    <property type="match status" value="1"/>
</dbReference>
<evidence type="ECO:0000313" key="5">
    <source>
        <dbReference type="Proteomes" id="UP000184432"/>
    </source>
</evidence>
<dbReference type="CDD" id="cd18082">
    <property type="entry name" value="SpoU-like_family"/>
    <property type="match status" value="1"/>
</dbReference>
<dbReference type="Gene3D" id="3.40.1280.10">
    <property type="match status" value="1"/>
</dbReference>
<dbReference type="InterPro" id="IPR001537">
    <property type="entry name" value="SpoU_MeTrfase"/>
</dbReference>
<keyword evidence="1 4" id="KW-0489">Methyltransferase</keyword>
<dbReference type="InterPro" id="IPR029026">
    <property type="entry name" value="tRNA_m1G_MTases_N"/>
</dbReference>
<dbReference type="PANTHER" id="PTHR43191:SF2">
    <property type="entry name" value="RRNA METHYLTRANSFERASE 3, MITOCHONDRIAL"/>
    <property type="match status" value="1"/>
</dbReference>
<name>A0A1M6A734_9FLAO</name>
<dbReference type="GO" id="GO:0003723">
    <property type="term" value="F:RNA binding"/>
    <property type="evidence" value="ECO:0007669"/>
    <property type="project" value="InterPro"/>
</dbReference>
<dbReference type="GO" id="GO:0006396">
    <property type="term" value="P:RNA processing"/>
    <property type="evidence" value="ECO:0007669"/>
    <property type="project" value="InterPro"/>
</dbReference>
<dbReference type="SUPFAM" id="SSF75217">
    <property type="entry name" value="alpha/beta knot"/>
    <property type="match status" value="1"/>
</dbReference>
<dbReference type="EMBL" id="FQYP01000001">
    <property type="protein sequence ID" value="SHI32227.1"/>
    <property type="molecule type" value="Genomic_DNA"/>
</dbReference>
<evidence type="ECO:0000256" key="1">
    <source>
        <dbReference type="ARBA" id="ARBA00022603"/>
    </source>
</evidence>
<dbReference type="InterPro" id="IPR051259">
    <property type="entry name" value="rRNA_Methyltransferase"/>
</dbReference>
<dbReference type="InterPro" id="IPR029028">
    <property type="entry name" value="Alpha/beta_knot_MTases"/>
</dbReference>
<proteinExistence type="predicted"/>
<evidence type="ECO:0000256" key="2">
    <source>
        <dbReference type="ARBA" id="ARBA00022679"/>
    </source>
</evidence>
<accession>A0A1M6A734</accession>
<evidence type="ECO:0000259" key="3">
    <source>
        <dbReference type="Pfam" id="PF00588"/>
    </source>
</evidence>
<sequence>MGHQLHHDTTKFELKKFPIVLICDQVNSPANIGSLFRIADSFGISQIYFCGEDITVVSKRMLRTARSTHHHVAHQHKEEITEVITSLKEDGYSIVALEITEDSIACSDYDMNSEQKIALIIGEENHGVSEAALKLSDQTVHIDMYGNNSSMNVAVATGIALYEITNQLLPSARLDR</sequence>
<keyword evidence="2" id="KW-0808">Transferase</keyword>
<dbReference type="Proteomes" id="UP000184432">
    <property type="component" value="Unassembled WGS sequence"/>
</dbReference>
<dbReference type="AlphaFoldDB" id="A0A1M6A734"/>